<name>A0ABW0SES4_9RHOB</name>
<dbReference type="EMBL" id="JBHSNA010000015">
    <property type="protein sequence ID" value="MFC5567498.1"/>
    <property type="molecule type" value="Genomic_DNA"/>
</dbReference>
<reference evidence="2" key="1">
    <citation type="journal article" date="2019" name="Int. J. Syst. Evol. Microbiol.">
        <title>The Global Catalogue of Microorganisms (GCM) 10K type strain sequencing project: providing services to taxonomists for standard genome sequencing and annotation.</title>
        <authorList>
            <consortium name="The Broad Institute Genomics Platform"/>
            <consortium name="The Broad Institute Genome Sequencing Center for Infectious Disease"/>
            <person name="Wu L."/>
            <person name="Ma J."/>
        </authorList>
    </citation>
    <scope>NUCLEOTIDE SEQUENCE [LARGE SCALE GENOMIC DNA]</scope>
    <source>
        <strain evidence="2">KACC 11588</strain>
    </source>
</reference>
<keyword evidence="2" id="KW-1185">Reference proteome</keyword>
<sequence length="90" mass="9684">MRFAHAPYSPRVAFGLQALALAQRALARDLPPRVARELAPLEAAVGQLPRADRDLAEPALGAFRGRVAEAPEDAGRALRDFLLDWGVGRG</sequence>
<dbReference type="Proteomes" id="UP001596056">
    <property type="component" value="Unassembled WGS sequence"/>
</dbReference>
<proteinExistence type="predicted"/>
<evidence type="ECO:0000313" key="2">
    <source>
        <dbReference type="Proteomes" id="UP001596056"/>
    </source>
</evidence>
<evidence type="ECO:0000313" key="1">
    <source>
        <dbReference type="EMBL" id="MFC5567498.1"/>
    </source>
</evidence>
<dbReference type="RefSeq" id="WP_209841041.1">
    <property type="nucleotide sequence ID" value="NZ_JAGGJP010000009.1"/>
</dbReference>
<protein>
    <submittedName>
        <fullName evidence="1">Uncharacterized protein</fullName>
    </submittedName>
</protein>
<organism evidence="1 2">
    <name type="scientific">Rubellimicrobium aerolatum</name>
    <dbReference type="NCBI Taxonomy" id="490979"/>
    <lineage>
        <taxon>Bacteria</taxon>
        <taxon>Pseudomonadati</taxon>
        <taxon>Pseudomonadota</taxon>
        <taxon>Alphaproteobacteria</taxon>
        <taxon>Rhodobacterales</taxon>
        <taxon>Roseobacteraceae</taxon>
        <taxon>Rubellimicrobium</taxon>
    </lineage>
</organism>
<accession>A0ABW0SES4</accession>
<comment type="caution">
    <text evidence="1">The sequence shown here is derived from an EMBL/GenBank/DDBJ whole genome shotgun (WGS) entry which is preliminary data.</text>
</comment>
<gene>
    <name evidence="1" type="ORF">ACFPOC_13880</name>
</gene>